<feature type="domain" description="Potassium channel" evidence="11">
    <location>
        <begin position="198"/>
        <end position="270"/>
    </location>
</feature>
<feature type="transmembrane region" description="Helical" evidence="10">
    <location>
        <begin position="27"/>
        <end position="54"/>
    </location>
</feature>
<feature type="transmembrane region" description="Helical" evidence="10">
    <location>
        <begin position="354"/>
        <end position="378"/>
    </location>
</feature>
<evidence type="ECO:0000313" key="12">
    <source>
        <dbReference type="EMBL" id="GAW26404.1"/>
    </source>
</evidence>
<evidence type="ECO:0000256" key="7">
    <source>
        <dbReference type="ARBA" id="ARBA00023303"/>
    </source>
</evidence>
<accession>A0A1S8A8H1</accession>
<dbReference type="Gene3D" id="1.10.287.70">
    <property type="match status" value="2"/>
</dbReference>
<dbReference type="GO" id="GO:0022841">
    <property type="term" value="F:potassium ion leak channel activity"/>
    <property type="evidence" value="ECO:0007669"/>
    <property type="project" value="TreeGrafter"/>
</dbReference>
<proteinExistence type="inferred from homology"/>
<feature type="domain" description="Potassium channel" evidence="11">
    <location>
        <begin position="371"/>
        <end position="414"/>
    </location>
</feature>
<feature type="transmembrane region" description="Helical" evidence="10">
    <location>
        <begin position="78"/>
        <end position="101"/>
    </location>
</feature>
<sequence>MEDAGLDKVVADHADEVADPSSGKARWWFASAAFPMVAGTLGPIASAFSILALVEPWRQHLLPGSDIRKAVFIGDPPWLLAINSVQLVIAVVANLFLLLNMTKRVHFSIAQPITIVGWYVSSILLIVLCATASGPLLVEPENEYVWSQAFYYGLFAAVIYFIVSSLMVVTVWGARAGHYPAEFELTMSQRTLMLQTILFLMYLLLGALAFSHIEDWLYLDAVYWADITLFTVGFGDISLKTKLGRGLMIPYALIGITTLGLVIGSIRSLMLDRGKSRLDARMLEKKRRRFVRRAMRSNKECSLEPVTKNEADDDPEPKSRDLSQNLAQAELNRRHTEFHSMRKIQNQASKRRRWMALGISTGSWRYCGLWAMATVGYGDLTPVSNSAKSFFVFWSLLALPTLTVLISNAGDTIVKGIRDATVLLGNITILPGERGYKMDIKHFLSRLSLGVLFSEDTIEELPPGFLGAARPRPEENNEDEEESIGDQSHTKEEGNGGIRRARHPKELPKTRAEYHLMLIDEISRVSKHLQHSPPRKYTYREW</sequence>
<evidence type="ECO:0000256" key="9">
    <source>
        <dbReference type="SAM" id="MobiDB-lite"/>
    </source>
</evidence>
<feature type="region of interest" description="Disordered" evidence="9">
    <location>
        <begin position="301"/>
        <end position="320"/>
    </location>
</feature>
<reference evidence="12" key="1">
    <citation type="submission" date="2016-03" db="EMBL/GenBank/DDBJ databases">
        <title>Draft genome sequence of Rosellinia necatrix.</title>
        <authorList>
            <person name="Kanematsu S."/>
        </authorList>
    </citation>
    <scope>NUCLEOTIDE SEQUENCE [LARGE SCALE GENOMIC DNA]</scope>
    <source>
        <strain evidence="12">W97</strain>
    </source>
</reference>
<keyword evidence="2 8" id="KW-0813">Transport</keyword>
<dbReference type="Proteomes" id="UP000054516">
    <property type="component" value="Unassembled WGS sequence"/>
</dbReference>
<dbReference type="InterPro" id="IPR013099">
    <property type="entry name" value="K_chnl_dom"/>
</dbReference>
<dbReference type="Pfam" id="PF07885">
    <property type="entry name" value="Ion_trans_2"/>
    <property type="match status" value="2"/>
</dbReference>
<evidence type="ECO:0000259" key="11">
    <source>
        <dbReference type="Pfam" id="PF07885"/>
    </source>
</evidence>
<evidence type="ECO:0000256" key="4">
    <source>
        <dbReference type="ARBA" id="ARBA00022989"/>
    </source>
</evidence>
<comment type="similarity">
    <text evidence="8">Belongs to the two pore domain potassium channel (TC 1.A.1.8) family.</text>
</comment>
<evidence type="ECO:0000256" key="6">
    <source>
        <dbReference type="ARBA" id="ARBA00023136"/>
    </source>
</evidence>
<evidence type="ECO:0000313" key="13">
    <source>
        <dbReference type="Proteomes" id="UP000054516"/>
    </source>
</evidence>
<feature type="transmembrane region" description="Helical" evidence="10">
    <location>
        <begin position="150"/>
        <end position="172"/>
    </location>
</feature>
<evidence type="ECO:0000256" key="1">
    <source>
        <dbReference type="ARBA" id="ARBA00004141"/>
    </source>
</evidence>
<keyword evidence="3 8" id="KW-0812">Transmembrane</keyword>
<name>A0A1S8A8H1_ROSNE</name>
<keyword evidence="13" id="KW-1185">Reference proteome</keyword>
<comment type="subcellular location">
    <subcellularLocation>
        <location evidence="1">Membrane</location>
        <topology evidence="1">Multi-pass membrane protein</topology>
    </subcellularLocation>
</comment>
<gene>
    <name evidence="12" type="ORF">SAMD00023353_3001030</name>
</gene>
<feature type="transmembrane region" description="Helical" evidence="10">
    <location>
        <begin position="390"/>
        <end position="409"/>
    </location>
</feature>
<evidence type="ECO:0000256" key="2">
    <source>
        <dbReference type="ARBA" id="ARBA00022448"/>
    </source>
</evidence>
<dbReference type="SUPFAM" id="SSF81324">
    <property type="entry name" value="Voltage-gated potassium channels"/>
    <property type="match status" value="2"/>
</dbReference>
<keyword evidence="5 8" id="KW-0406">Ion transport</keyword>
<dbReference type="OrthoDB" id="297496at2759"/>
<feature type="region of interest" description="Disordered" evidence="9">
    <location>
        <begin position="464"/>
        <end position="509"/>
    </location>
</feature>
<evidence type="ECO:0000256" key="3">
    <source>
        <dbReference type="ARBA" id="ARBA00022692"/>
    </source>
</evidence>
<dbReference type="PRINTS" id="PR01333">
    <property type="entry name" value="2POREKCHANEL"/>
</dbReference>
<dbReference type="PANTHER" id="PTHR11003">
    <property type="entry name" value="POTASSIUM CHANNEL, SUBFAMILY K"/>
    <property type="match status" value="1"/>
</dbReference>
<dbReference type="GO" id="GO:0030322">
    <property type="term" value="P:stabilization of membrane potential"/>
    <property type="evidence" value="ECO:0007669"/>
    <property type="project" value="TreeGrafter"/>
</dbReference>
<keyword evidence="6 10" id="KW-0472">Membrane</keyword>
<feature type="transmembrane region" description="Helical" evidence="10">
    <location>
        <begin position="113"/>
        <end position="138"/>
    </location>
</feature>
<feature type="transmembrane region" description="Helical" evidence="10">
    <location>
        <begin position="248"/>
        <end position="269"/>
    </location>
</feature>
<dbReference type="GO" id="GO:0005886">
    <property type="term" value="C:plasma membrane"/>
    <property type="evidence" value="ECO:0007669"/>
    <property type="project" value="TreeGrafter"/>
</dbReference>
<dbReference type="AlphaFoldDB" id="A0A1S8A8H1"/>
<dbReference type="EMBL" id="DF977475">
    <property type="protein sequence ID" value="GAW26404.1"/>
    <property type="molecule type" value="Genomic_DNA"/>
</dbReference>
<dbReference type="PANTHER" id="PTHR11003:SF291">
    <property type="entry name" value="IP11374P"/>
    <property type="match status" value="1"/>
</dbReference>
<evidence type="ECO:0000256" key="8">
    <source>
        <dbReference type="RuleBase" id="RU003857"/>
    </source>
</evidence>
<keyword evidence="4 10" id="KW-1133">Transmembrane helix</keyword>
<dbReference type="GO" id="GO:0015271">
    <property type="term" value="F:outward rectifier potassium channel activity"/>
    <property type="evidence" value="ECO:0007669"/>
    <property type="project" value="TreeGrafter"/>
</dbReference>
<organism evidence="12">
    <name type="scientific">Rosellinia necatrix</name>
    <name type="common">White root-rot fungus</name>
    <dbReference type="NCBI Taxonomy" id="77044"/>
    <lineage>
        <taxon>Eukaryota</taxon>
        <taxon>Fungi</taxon>
        <taxon>Dikarya</taxon>
        <taxon>Ascomycota</taxon>
        <taxon>Pezizomycotina</taxon>
        <taxon>Sordariomycetes</taxon>
        <taxon>Xylariomycetidae</taxon>
        <taxon>Xylariales</taxon>
        <taxon>Xylariaceae</taxon>
        <taxon>Rosellinia</taxon>
    </lineage>
</organism>
<dbReference type="STRING" id="77044.A0A1S8A8H1"/>
<dbReference type="InterPro" id="IPR003280">
    <property type="entry name" value="2pore_dom_K_chnl"/>
</dbReference>
<dbReference type="OMA" id="IRYTWHE"/>
<protein>
    <submittedName>
        <fullName evidence="12">Putative potassium channel</fullName>
    </submittedName>
</protein>
<evidence type="ECO:0000256" key="5">
    <source>
        <dbReference type="ARBA" id="ARBA00023065"/>
    </source>
</evidence>
<keyword evidence="7 8" id="KW-0407">Ion channel</keyword>
<evidence type="ECO:0000256" key="10">
    <source>
        <dbReference type="SAM" id="Phobius"/>
    </source>
</evidence>
<feature type="transmembrane region" description="Helical" evidence="10">
    <location>
        <begin position="192"/>
        <end position="213"/>
    </location>
</feature>